<dbReference type="InterPro" id="IPR024185">
    <property type="entry name" value="FTHF_cligase-like_sf"/>
</dbReference>
<accession>A0A947DGL9</accession>
<organism evidence="1 2">
    <name type="scientific">Leptothoe spongobia TAU-MAC 1115</name>
    <dbReference type="NCBI Taxonomy" id="1967444"/>
    <lineage>
        <taxon>Bacteria</taxon>
        <taxon>Bacillati</taxon>
        <taxon>Cyanobacteriota</taxon>
        <taxon>Cyanophyceae</taxon>
        <taxon>Nodosilineales</taxon>
        <taxon>Cymatolegaceae</taxon>
        <taxon>Leptothoe</taxon>
        <taxon>Leptothoe spongobia</taxon>
    </lineage>
</organism>
<dbReference type="SUPFAM" id="SSF100950">
    <property type="entry name" value="NagB/RpiA/CoA transferase-like"/>
    <property type="match status" value="1"/>
</dbReference>
<protein>
    <submittedName>
        <fullName evidence="1">5-formyltetrahydrofolate cyclo-ligase</fullName>
    </submittedName>
</protein>
<evidence type="ECO:0000313" key="2">
    <source>
        <dbReference type="Proteomes" id="UP000717364"/>
    </source>
</evidence>
<dbReference type="InterPro" id="IPR002698">
    <property type="entry name" value="FTHF_cligase"/>
</dbReference>
<sequence length="250" mass="27442">MSTLTWSGRHIAKDLLRQRVWSTLKHHNAVSRDPVGHIPDFIGADVAANCLAKTEIWQQAQVIKCNPDSPHTAVRLRALADGKILYMAVPRLSCEKCFVELKAADLEAKAVMLREAASMRGAMVHGRLVAFEEMQAIDLVVVGCVAVAANGGRMGKGAGFADLELAMLRECELISETTPIVTTVHDLQVVPASELPMQDHDWGLDLVVTPTRCLVTDNIHSKPTGLDWDRIQPDQTTNIPILGAWTKQRI</sequence>
<dbReference type="GO" id="GO:0005737">
    <property type="term" value="C:cytoplasm"/>
    <property type="evidence" value="ECO:0007669"/>
    <property type="project" value="TreeGrafter"/>
</dbReference>
<comment type="caution">
    <text evidence="1">The sequence shown here is derived from an EMBL/GenBank/DDBJ whole genome shotgun (WGS) entry which is preliminary data.</text>
</comment>
<dbReference type="AlphaFoldDB" id="A0A947DGL9"/>
<evidence type="ECO:0000313" key="1">
    <source>
        <dbReference type="EMBL" id="MBT9316565.1"/>
    </source>
</evidence>
<dbReference type="Gene3D" id="3.40.50.10420">
    <property type="entry name" value="NagB/RpiA/CoA transferase-like"/>
    <property type="match status" value="1"/>
</dbReference>
<dbReference type="InterPro" id="IPR037171">
    <property type="entry name" value="NagB/RpiA_transferase-like"/>
</dbReference>
<dbReference type="Proteomes" id="UP000717364">
    <property type="component" value="Unassembled WGS sequence"/>
</dbReference>
<gene>
    <name evidence="1" type="ORF">IXB50_14135</name>
</gene>
<dbReference type="RefSeq" id="WP_215609629.1">
    <property type="nucleotide sequence ID" value="NZ_JADOES010000028.1"/>
</dbReference>
<dbReference type="Pfam" id="PF01812">
    <property type="entry name" value="5-FTHF_cyc-lig"/>
    <property type="match status" value="1"/>
</dbReference>
<proteinExistence type="predicted"/>
<dbReference type="PANTHER" id="PTHR13017:SF0">
    <property type="entry name" value="METHENYLTETRAHYDROFOLATE SYNTHASE DOMAIN-CONTAINING PROTEIN"/>
    <property type="match status" value="1"/>
</dbReference>
<name>A0A947DGL9_9CYAN</name>
<keyword evidence="2" id="KW-1185">Reference proteome</keyword>
<reference evidence="1" key="1">
    <citation type="submission" date="2020-11" db="EMBL/GenBank/DDBJ databases">
        <authorList>
            <person name="Konstantinou D."/>
            <person name="Gkelis S."/>
            <person name="Popin R."/>
            <person name="Fewer D."/>
            <person name="Sivonen K."/>
        </authorList>
    </citation>
    <scope>NUCLEOTIDE SEQUENCE</scope>
    <source>
        <strain evidence="1">TAU-MAC 1115</strain>
    </source>
</reference>
<reference evidence="1" key="2">
    <citation type="journal article" date="2021" name="Mar. Drugs">
        <title>Genome Reduction and Secondary Metabolism of the Marine Sponge-Associated Cyanobacterium Leptothoe.</title>
        <authorList>
            <person name="Konstantinou D."/>
            <person name="Popin R.V."/>
            <person name="Fewer D.P."/>
            <person name="Sivonen K."/>
            <person name="Gkelis S."/>
        </authorList>
    </citation>
    <scope>NUCLEOTIDE SEQUENCE</scope>
    <source>
        <strain evidence="1">TAU-MAC 1115</strain>
    </source>
</reference>
<dbReference type="PANTHER" id="PTHR13017">
    <property type="entry name" value="5-FORMYLTETRAHYDROFOLATE CYCLO-LIGASE-RELATED"/>
    <property type="match status" value="1"/>
</dbReference>
<dbReference type="EMBL" id="JADOES010000028">
    <property type="protein sequence ID" value="MBT9316565.1"/>
    <property type="molecule type" value="Genomic_DNA"/>
</dbReference>